<dbReference type="PANTHER" id="PTHR43477:SF1">
    <property type="entry name" value="DIHYDROANTICAPSIN 7-DEHYDROGENASE"/>
    <property type="match status" value="1"/>
</dbReference>
<comment type="similarity">
    <text evidence="1 3">Belongs to the short-chain dehydrogenases/reductases (SDR) family.</text>
</comment>
<dbReference type="Proteomes" id="UP000216442">
    <property type="component" value="Unassembled WGS sequence"/>
</dbReference>
<dbReference type="PROSITE" id="PS00061">
    <property type="entry name" value="ADH_SHORT"/>
    <property type="match status" value="1"/>
</dbReference>
<dbReference type="InterPro" id="IPR057326">
    <property type="entry name" value="KR_dom"/>
</dbReference>
<evidence type="ECO:0000313" key="5">
    <source>
        <dbReference type="EMBL" id="PAQ05706.1"/>
    </source>
</evidence>
<sequence>MKNPEKKTVVVTGAAGGMGQAICKRFVANGYFVIAGDANAKRLIDTTDELNRSGQNALAKPGDLRSKAYCEDLIDTAISLTGRLDALVNNAGVITRGTILETSDEDWDRTFDINLKSIFYTCRRAVAFMKDHGGGSIVNISSTWGIYPGPTHAAYCASKAAVATFSRCLGRDHAGDGIRINAVCPGEIDTPMLRSGFIHRGFDPDTAVAELSKSNPLGRLGDPEDIADAVYFLSSDAARFIAGTALEVHGAKAVY</sequence>
<dbReference type="PRINTS" id="PR00081">
    <property type="entry name" value="GDHRDH"/>
</dbReference>
<protein>
    <submittedName>
        <fullName evidence="5">Short-chain dehydrogenase/reductase SDR</fullName>
    </submittedName>
</protein>
<dbReference type="RefSeq" id="WP_095495832.1">
    <property type="nucleotide sequence ID" value="NZ_NPKJ01000069.1"/>
</dbReference>
<dbReference type="EMBL" id="NPKJ01000069">
    <property type="protein sequence ID" value="PAQ05706.1"/>
    <property type="molecule type" value="Genomic_DNA"/>
</dbReference>
<evidence type="ECO:0000256" key="2">
    <source>
        <dbReference type="ARBA" id="ARBA00023002"/>
    </source>
</evidence>
<evidence type="ECO:0000256" key="1">
    <source>
        <dbReference type="ARBA" id="ARBA00006484"/>
    </source>
</evidence>
<proteinExistence type="inferred from homology"/>
<dbReference type="InterPro" id="IPR002347">
    <property type="entry name" value="SDR_fam"/>
</dbReference>
<evidence type="ECO:0000256" key="3">
    <source>
        <dbReference type="RuleBase" id="RU000363"/>
    </source>
</evidence>
<dbReference type="Pfam" id="PF00106">
    <property type="entry name" value="adh_short"/>
    <property type="match status" value="1"/>
</dbReference>
<dbReference type="SUPFAM" id="SSF51735">
    <property type="entry name" value="NAD(P)-binding Rossmann-fold domains"/>
    <property type="match status" value="1"/>
</dbReference>
<reference evidence="5 6" key="1">
    <citation type="submission" date="2017-08" db="EMBL/GenBank/DDBJ databases">
        <title>Mesorhizobium wenxinae sp. nov., a novel rhizobial species isolated from root nodules of chickpea (Cicer arietinum L.).</title>
        <authorList>
            <person name="Zhang J."/>
        </authorList>
    </citation>
    <scope>NUCLEOTIDE SEQUENCE [LARGE SCALE GENOMIC DNA]</scope>
    <source>
        <strain evidence="5 6">SDW018</strain>
    </source>
</reference>
<dbReference type="InterPro" id="IPR051122">
    <property type="entry name" value="SDR_DHRS6-like"/>
</dbReference>
<gene>
    <name evidence="5" type="ORF">CIT26_29335</name>
</gene>
<dbReference type="OrthoDB" id="7568484at2"/>
<keyword evidence="2" id="KW-0560">Oxidoreductase</keyword>
<feature type="domain" description="Ketoreductase" evidence="4">
    <location>
        <begin position="7"/>
        <end position="186"/>
    </location>
</feature>
<dbReference type="NCBIfam" id="NF005559">
    <property type="entry name" value="PRK07231.1"/>
    <property type="match status" value="1"/>
</dbReference>
<dbReference type="PRINTS" id="PR00080">
    <property type="entry name" value="SDRFAMILY"/>
</dbReference>
<dbReference type="SMART" id="SM00822">
    <property type="entry name" value="PKS_KR"/>
    <property type="match status" value="1"/>
</dbReference>
<dbReference type="PANTHER" id="PTHR43477">
    <property type="entry name" value="DIHYDROANTICAPSIN 7-DEHYDROGENASE"/>
    <property type="match status" value="1"/>
</dbReference>
<dbReference type="Gene3D" id="3.40.50.720">
    <property type="entry name" value="NAD(P)-binding Rossmann-like Domain"/>
    <property type="match status" value="1"/>
</dbReference>
<comment type="caution">
    <text evidence="5">The sequence shown here is derived from an EMBL/GenBank/DDBJ whole genome shotgun (WGS) entry which is preliminary data.</text>
</comment>
<evidence type="ECO:0000259" key="4">
    <source>
        <dbReference type="SMART" id="SM00822"/>
    </source>
</evidence>
<dbReference type="InterPro" id="IPR036291">
    <property type="entry name" value="NAD(P)-bd_dom_sf"/>
</dbReference>
<organism evidence="5 6">
    <name type="scientific">Mesorhizobium temperatum</name>
    <dbReference type="NCBI Taxonomy" id="241416"/>
    <lineage>
        <taxon>Bacteria</taxon>
        <taxon>Pseudomonadati</taxon>
        <taxon>Pseudomonadota</taxon>
        <taxon>Alphaproteobacteria</taxon>
        <taxon>Hyphomicrobiales</taxon>
        <taxon>Phyllobacteriaceae</taxon>
        <taxon>Mesorhizobium</taxon>
    </lineage>
</organism>
<dbReference type="FunFam" id="3.40.50.720:FF:000084">
    <property type="entry name" value="Short-chain dehydrogenase reductase"/>
    <property type="match status" value="1"/>
</dbReference>
<evidence type="ECO:0000313" key="6">
    <source>
        <dbReference type="Proteomes" id="UP000216442"/>
    </source>
</evidence>
<dbReference type="CDD" id="cd05233">
    <property type="entry name" value="SDR_c"/>
    <property type="match status" value="1"/>
</dbReference>
<dbReference type="AlphaFoldDB" id="A0A271LEQ0"/>
<dbReference type="InterPro" id="IPR020904">
    <property type="entry name" value="Sc_DH/Rdtase_CS"/>
</dbReference>
<dbReference type="GO" id="GO:0016491">
    <property type="term" value="F:oxidoreductase activity"/>
    <property type="evidence" value="ECO:0007669"/>
    <property type="project" value="UniProtKB-KW"/>
</dbReference>
<accession>A0A271LEQ0</accession>
<keyword evidence="6" id="KW-1185">Reference proteome</keyword>
<name>A0A271LEQ0_9HYPH</name>